<sequence length="798" mass="89244">MAIRYTAEELIHLRESPLSLLRPPGLPPAEQWMGPKPSADATRNSTSATERAKNHDSNVLLDQTSRRPQHISRGSANPEDIILGPPKMAFTSSTSIRNANKTFDSPDHPPTRDADSRDRYNFRGMKRDTENELRDMRGHSLRNRRADGDADSDGWSTVKPRKSFGTEGAERFNGRMGVDRHKDDGRFKDREDRDTKDRPHRGFDNFTRDRDADHDQERDTRRNGTGRGRNESWFRTDHDGPPTPRDRNSTGDRFADRNRGWREKDRDDRVGDRGDNRHDRSDRRWDRDRDRDRDNRQEREPEWMDEPAGERSQAHTQEEFQKWKEQMQGKDKAGSAKPLVEEKIDAGGSFGLEKLKIDTPLAIDTGPDKFFGMWAAQKDENGLDSGIDAKKEGVAKPKTAGKASRFTSFFAPQEDPARRQTESNPPASGASAEGVGALFQNTTPDSREKAAFAELLQKLKGQPLPGSGTTSPANAQQQQKPPAPDKPQSNPILSPDVFQQYRPDRQEESRSSTRNSQPALQDLLNQRQGTGSQPAVRPEQMLHELVGQRQNALSQSSVRPDLQQSHSNTEFLMNLMQSAKAAPEPQRTEQLLLRMPPGQKPMDRQIQQQIMEAEIQREAAAQRERSASQRQARPQLPPGFFEDPSTFQRGPPPQHERQPQPTQILQRAPPPGLDQMPPGWAQQSGLQGPPQQPMRHHIAPPPGLGGAGPEMRNRLPPPMQQQMFPPGFLPPGISGFQGADVMGPPRMQPPPGFYAPPPGFLPPGMNGGFQGPEGMAFGGVGPFDGRGPPPPQGAFRRQ</sequence>
<dbReference type="AlphaFoldDB" id="A0A2T3ATU2"/>
<dbReference type="STRING" id="857342.A0A2T3ATU2"/>
<feature type="compositionally biased region" description="Basic and acidic residues" evidence="1">
    <location>
        <begin position="502"/>
        <end position="511"/>
    </location>
</feature>
<gene>
    <name evidence="2" type="ORF">M430DRAFT_22251</name>
</gene>
<dbReference type="GeneID" id="36572747"/>
<name>A0A2T3ATU2_AMORE</name>
<reference evidence="2 3" key="1">
    <citation type="journal article" date="2018" name="New Phytol.">
        <title>Comparative genomics and transcriptomics depict ericoid mycorrhizal fungi as versatile saprotrophs and plant mutualists.</title>
        <authorList>
            <person name="Martino E."/>
            <person name="Morin E."/>
            <person name="Grelet G.A."/>
            <person name="Kuo A."/>
            <person name="Kohler A."/>
            <person name="Daghino S."/>
            <person name="Barry K.W."/>
            <person name="Cichocki N."/>
            <person name="Clum A."/>
            <person name="Dockter R.B."/>
            <person name="Hainaut M."/>
            <person name="Kuo R.C."/>
            <person name="LaButti K."/>
            <person name="Lindahl B.D."/>
            <person name="Lindquist E.A."/>
            <person name="Lipzen A."/>
            <person name="Khouja H.R."/>
            <person name="Magnuson J."/>
            <person name="Murat C."/>
            <person name="Ohm R.A."/>
            <person name="Singer S.W."/>
            <person name="Spatafora J.W."/>
            <person name="Wang M."/>
            <person name="Veneault-Fourrey C."/>
            <person name="Henrissat B."/>
            <person name="Grigoriev I.V."/>
            <person name="Martin F.M."/>
            <person name="Perotto S."/>
        </authorList>
    </citation>
    <scope>NUCLEOTIDE SEQUENCE [LARGE SCALE GENOMIC DNA]</scope>
    <source>
        <strain evidence="2 3">ATCC 22711</strain>
    </source>
</reference>
<feature type="compositionally biased region" description="Pro residues" evidence="1">
    <location>
        <begin position="750"/>
        <end position="761"/>
    </location>
</feature>
<keyword evidence="3" id="KW-1185">Reference proteome</keyword>
<feature type="region of interest" description="Disordered" evidence="1">
    <location>
        <begin position="16"/>
        <end position="340"/>
    </location>
</feature>
<feature type="region of interest" description="Disordered" evidence="1">
    <location>
        <begin position="616"/>
        <end position="718"/>
    </location>
</feature>
<evidence type="ECO:0000313" key="3">
    <source>
        <dbReference type="Proteomes" id="UP000241818"/>
    </source>
</evidence>
<organism evidence="2 3">
    <name type="scientific">Amorphotheca resinae ATCC 22711</name>
    <dbReference type="NCBI Taxonomy" id="857342"/>
    <lineage>
        <taxon>Eukaryota</taxon>
        <taxon>Fungi</taxon>
        <taxon>Dikarya</taxon>
        <taxon>Ascomycota</taxon>
        <taxon>Pezizomycotina</taxon>
        <taxon>Leotiomycetes</taxon>
        <taxon>Helotiales</taxon>
        <taxon>Amorphothecaceae</taxon>
        <taxon>Amorphotheca</taxon>
    </lineage>
</organism>
<feature type="compositionally biased region" description="Basic and acidic residues" evidence="1">
    <location>
        <begin position="104"/>
        <end position="148"/>
    </location>
</feature>
<dbReference type="OrthoDB" id="2504266at2759"/>
<dbReference type="Proteomes" id="UP000241818">
    <property type="component" value="Unassembled WGS sequence"/>
</dbReference>
<evidence type="ECO:0000256" key="1">
    <source>
        <dbReference type="SAM" id="MobiDB-lite"/>
    </source>
</evidence>
<dbReference type="EMBL" id="KZ679016">
    <property type="protein sequence ID" value="PSS10918.1"/>
    <property type="molecule type" value="Genomic_DNA"/>
</dbReference>
<feature type="compositionally biased region" description="Basic and acidic residues" evidence="1">
    <location>
        <begin position="168"/>
        <end position="340"/>
    </location>
</feature>
<evidence type="ECO:0000313" key="2">
    <source>
        <dbReference type="EMBL" id="PSS10918.1"/>
    </source>
</evidence>
<feature type="region of interest" description="Disordered" evidence="1">
    <location>
        <begin position="381"/>
        <end position="536"/>
    </location>
</feature>
<feature type="compositionally biased region" description="Gly residues" evidence="1">
    <location>
        <begin position="765"/>
        <end position="784"/>
    </location>
</feature>
<dbReference type="InterPro" id="IPR046784">
    <property type="entry name" value="Eap1"/>
</dbReference>
<dbReference type="RefSeq" id="XP_024718097.1">
    <property type="nucleotide sequence ID" value="XM_024864666.1"/>
</dbReference>
<feature type="region of interest" description="Disordered" evidence="1">
    <location>
        <begin position="750"/>
        <end position="798"/>
    </location>
</feature>
<feature type="compositionally biased region" description="Basic and acidic residues" evidence="1">
    <location>
        <begin position="616"/>
        <end position="627"/>
    </location>
</feature>
<feature type="compositionally biased region" description="Polar residues" evidence="1">
    <location>
        <begin position="90"/>
        <end position="103"/>
    </location>
</feature>
<protein>
    <submittedName>
        <fullName evidence="2">Uncharacterized protein</fullName>
    </submittedName>
</protein>
<dbReference type="InParanoid" id="A0A2T3ATU2"/>
<proteinExistence type="predicted"/>
<accession>A0A2T3ATU2</accession>
<feature type="compositionally biased region" description="Polar residues" evidence="1">
    <location>
        <begin position="512"/>
        <end position="533"/>
    </location>
</feature>
<feature type="compositionally biased region" description="Basic and acidic residues" evidence="1">
    <location>
        <begin position="381"/>
        <end position="395"/>
    </location>
</feature>
<dbReference type="Pfam" id="PF20566">
    <property type="entry name" value="Eap1"/>
    <property type="match status" value="1"/>
</dbReference>